<dbReference type="RefSeq" id="WP_067090685.1">
    <property type="nucleotide sequence ID" value="NZ_LWMV01000160.1"/>
</dbReference>
<accession>A0A162F755</accession>
<organism evidence="1 2">
    <name type="scientific">Methanobrevibacter curvatus</name>
    <dbReference type="NCBI Taxonomy" id="49547"/>
    <lineage>
        <taxon>Archaea</taxon>
        <taxon>Methanobacteriati</taxon>
        <taxon>Methanobacteriota</taxon>
        <taxon>Methanomada group</taxon>
        <taxon>Methanobacteria</taxon>
        <taxon>Methanobacteriales</taxon>
        <taxon>Methanobacteriaceae</taxon>
        <taxon>Methanobrevibacter</taxon>
    </lineage>
</organism>
<dbReference type="Proteomes" id="UP000077245">
    <property type="component" value="Unassembled WGS sequence"/>
</dbReference>
<evidence type="ECO:0000313" key="2">
    <source>
        <dbReference type="Proteomes" id="UP000077245"/>
    </source>
</evidence>
<gene>
    <name evidence="1" type="ORF">MBCUR_08720</name>
</gene>
<dbReference type="EMBL" id="LWMV01000160">
    <property type="protein sequence ID" value="KZX12816.1"/>
    <property type="molecule type" value="Genomic_DNA"/>
</dbReference>
<sequence length="139" mass="16009">MAESRRIMYDDEDNEIYNKLKTQKVFDKNKQNIDLFSLSVIYGKKNNIQGNFGQGNVGRIRESTINSKPLKYIMMAIAVEDTGSMEILVDENEYFPISEKYAKGGLGILQSEIISKGNDILEDMEIEMIEYYDSKKLDE</sequence>
<evidence type="ECO:0000313" key="1">
    <source>
        <dbReference type="EMBL" id="KZX12816.1"/>
    </source>
</evidence>
<dbReference type="OrthoDB" id="78273at2157"/>
<name>A0A162F755_9EURY</name>
<keyword evidence="2" id="KW-1185">Reference proteome</keyword>
<comment type="caution">
    <text evidence="1">The sequence shown here is derived from an EMBL/GenBank/DDBJ whole genome shotgun (WGS) entry which is preliminary data.</text>
</comment>
<protein>
    <submittedName>
        <fullName evidence="1">Uncharacterized protein</fullName>
    </submittedName>
</protein>
<proteinExistence type="predicted"/>
<dbReference type="STRING" id="49547.MBCUR_08720"/>
<dbReference type="AlphaFoldDB" id="A0A162F755"/>
<dbReference type="PATRIC" id="fig|49547.3.peg.938"/>
<reference evidence="1 2" key="1">
    <citation type="submission" date="2016-04" db="EMBL/GenBank/DDBJ databases">
        <title>Genome sequence of Methanobrevibacter curvatus DSM 11111.</title>
        <authorList>
            <person name="Poehlein A."/>
            <person name="Seedorf H."/>
            <person name="Daniel R."/>
        </authorList>
    </citation>
    <scope>NUCLEOTIDE SEQUENCE [LARGE SCALE GENOMIC DNA]</scope>
    <source>
        <strain evidence="1 2">DSM 11111</strain>
    </source>
</reference>